<keyword evidence="2 7" id="KW-0813">Transport</keyword>
<evidence type="ECO:0000256" key="4">
    <source>
        <dbReference type="ARBA" id="ARBA00022692"/>
    </source>
</evidence>
<dbReference type="RefSeq" id="WP_090592723.1">
    <property type="nucleotide sequence ID" value="NZ_LT629688.1"/>
</dbReference>
<evidence type="ECO:0000256" key="2">
    <source>
        <dbReference type="ARBA" id="ARBA00022448"/>
    </source>
</evidence>
<dbReference type="PROSITE" id="PS50928">
    <property type="entry name" value="ABC_TM1"/>
    <property type="match status" value="1"/>
</dbReference>
<sequence length="317" mass="34807">MTTTTTPPVDTTARGTAPSPGRRRVNPVTRWVRHGGLSTLLFFVPLLLCFGLFSWWPIARSTVLSLQQTNFLTSRWVGLSNFERVLADPLLLTAVGNTTWFTVLALVLGFPVPILLAVLIAELRRTRALASVLVYLPVIFPPVVAVLLWKTFYRPGPEGLFNTLLSGVGLGPFAWLNNGDMAMPAIVLQATWASFGTATIIYLATLMGIQTDLYEAAETDGAGVLSRLRHITLPQMRGVLLVMLLLQVIGTFQVFTEPYIMTGGGPENRTVTVLMLIYRYAFVSGDYGRATALSLMLALALSVLSAVYLWVTRRWSS</sequence>
<dbReference type="OrthoDB" id="9804439at2"/>
<reference evidence="10 11" key="1">
    <citation type="submission" date="2016-10" db="EMBL/GenBank/DDBJ databases">
        <authorList>
            <person name="de Groot N.N."/>
        </authorList>
    </citation>
    <scope>NUCLEOTIDE SEQUENCE [LARGE SCALE GENOMIC DNA]</scope>
    <source>
        <strain evidence="10 11">MON 2.2</strain>
    </source>
</reference>
<dbReference type="InterPro" id="IPR051393">
    <property type="entry name" value="ABC_transporter_permease"/>
</dbReference>
<dbReference type="InterPro" id="IPR035906">
    <property type="entry name" value="MetI-like_sf"/>
</dbReference>
<comment type="similarity">
    <text evidence="7">Belongs to the binding-protein-dependent transport system permease family.</text>
</comment>
<keyword evidence="4 7" id="KW-0812">Transmembrane</keyword>
<dbReference type="CDD" id="cd06261">
    <property type="entry name" value="TM_PBP2"/>
    <property type="match status" value="1"/>
</dbReference>
<feature type="region of interest" description="Disordered" evidence="8">
    <location>
        <begin position="1"/>
        <end position="24"/>
    </location>
</feature>
<feature type="compositionally biased region" description="Low complexity" evidence="8">
    <location>
        <begin position="1"/>
        <end position="12"/>
    </location>
</feature>
<evidence type="ECO:0000256" key="1">
    <source>
        <dbReference type="ARBA" id="ARBA00004651"/>
    </source>
</evidence>
<protein>
    <submittedName>
        <fullName evidence="10">Multiple sugar transport system permease protein</fullName>
    </submittedName>
</protein>
<evidence type="ECO:0000313" key="11">
    <source>
        <dbReference type="Proteomes" id="UP000198546"/>
    </source>
</evidence>
<dbReference type="InterPro" id="IPR000515">
    <property type="entry name" value="MetI-like"/>
</dbReference>
<evidence type="ECO:0000256" key="8">
    <source>
        <dbReference type="SAM" id="MobiDB-lite"/>
    </source>
</evidence>
<dbReference type="PANTHER" id="PTHR30193">
    <property type="entry name" value="ABC TRANSPORTER PERMEASE PROTEIN"/>
    <property type="match status" value="1"/>
</dbReference>
<organism evidence="10 11">
    <name type="scientific">Auraticoccus monumenti</name>
    <dbReference type="NCBI Taxonomy" id="675864"/>
    <lineage>
        <taxon>Bacteria</taxon>
        <taxon>Bacillati</taxon>
        <taxon>Actinomycetota</taxon>
        <taxon>Actinomycetes</taxon>
        <taxon>Propionibacteriales</taxon>
        <taxon>Propionibacteriaceae</taxon>
        <taxon>Auraticoccus</taxon>
    </lineage>
</organism>
<evidence type="ECO:0000259" key="9">
    <source>
        <dbReference type="PROSITE" id="PS50928"/>
    </source>
</evidence>
<evidence type="ECO:0000313" key="10">
    <source>
        <dbReference type="EMBL" id="SDD86019.1"/>
    </source>
</evidence>
<dbReference type="GO" id="GO:0055085">
    <property type="term" value="P:transmembrane transport"/>
    <property type="evidence" value="ECO:0007669"/>
    <property type="project" value="InterPro"/>
</dbReference>
<dbReference type="STRING" id="675864.SAMN04489747_1915"/>
<accession>A0A1G6Y6H4</accession>
<dbReference type="AlphaFoldDB" id="A0A1G6Y6H4"/>
<feature type="transmembrane region" description="Helical" evidence="7">
    <location>
        <begin position="100"/>
        <end position="121"/>
    </location>
</feature>
<name>A0A1G6Y6H4_9ACTN</name>
<dbReference type="SUPFAM" id="SSF161098">
    <property type="entry name" value="MetI-like"/>
    <property type="match status" value="1"/>
</dbReference>
<evidence type="ECO:0000256" key="5">
    <source>
        <dbReference type="ARBA" id="ARBA00022989"/>
    </source>
</evidence>
<keyword evidence="3" id="KW-1003">Cell membrane</keyword>
<keyword evidence="6 7" id="KW-0472">Membrane</keyword>
<dbReference type="PANTHER" id="PTHR30193:SF41">
    <property type="entry name" value="DIACETYLCHITOBIOSE UPTAKE SYSTEM PERMEASE PROTEIN NGCF"/>
    <property type="match status" value="1"/>
</dbReference>
<feature type="transmembrane region" description="Helical" evidence="7">
    <location>
        <begin position="128"/>
        <end position="149"/>
    </location>
</feature>
<proteinExistence type="inferred from homology"/>
<keyword evidence="5 7" id="KW-1133">Transmembrane helix</keyword>
<keyword evidence="11" id="KW-1185">Reference proteome</keyword>
<dbReference type="Pfam" id="PF00528">
    <property type="entry name" value="BPD_transp_1"/>
    <property type="match status" value="1"/>
</dbReference>
<feature type="transmembrane region" description="Helical" evidence="7">
    <location>
        <begin position="290"/>
        <end position="311"/>
    </location>
</feature>
<evidence type="ECO:0000256" key="3">
    <source>
        <dbReference type="ARBA" id="ARBA00022475"/>
    </source>
</evidence>
<keyword evidence="10" id="KW-0762">Sugar transport</keyword>
<dbReference type="EMBL" id="LT629688">
    <property type="protein sequence ID" value="SDD86019.1"/>
    <property type="molecule type" value="Genomic_DNA"/>
</dbReference>
<feature type="transmembrane region" description="Helical" evidence="7">
    <location>
        <begin position="40"/>
        <end position="58"/>
    </location>
</feature>
<feature type="transmembrane region" description="Helical" evidence="7">
    <location>
        <begin position="238"/>
        <end position="256"/>
    </location>
</feature>
<dbReference type="Gene3D" id="1.10.3720.10">
    <property type="entry name" value="MetI-like"/>
    <property type="match status" value="1"/>
</dbReference>
<dbReference type="Proteomes" id="UP000198546">
    <property type="component" value="Chromosome i"/>
</dbReference>
<feature type="domain" description="ABC transmembrane type-1" evidence="9">
    <location>
        <begin position="95"/>
        <end position="308"/>
    </location>
</feature>
<evidence type="ECO:0000256" key="7">
    <source>
        <dbReference type="RuleBase" id="RU363032"/>
    </source>
</evidence>
<dbReference type="GO" id="GO:0005886">
    <property type="term" value="C:plasma membrane"/>
    <property type="evidence" value="ECO:0007669"/>
    <property type="project" value="UniProtKB-SubCell"/>
</dbReference>
<comment type="subcellular location">
    <subcellularLocation>
        <location evidence="1 7">Cell membrane</location>
        <topology evidence="1 7">Multi-pass membrane protein</topology>
    </subcellularLocation>
</comment>
<feature type="transmembrane region" description="Helical" evidence="7">
    <location>
        <begin position="181"/>
        <end position="204"/>
    </location>
</feature>
<evidence type="ECO:0000256" key="6">
    <source>
        <dbReference type="ARBA" id="ARBA00023136"/>
    </source>
</evidence>
<gene>
    <name evidence="10" type="ORF">SAMN04489747_1915</name>
</gene>